<dbReference type="GO" id="GO:0003677">
    <property type="term" value="F:DNA binding"/>
    <property type="evidence" value="ECO:0007669"/>
    <property type="project" value="InterPro"/>
</dbReference>
<accession>A0AAE0GXW2</accession>
<organism evidence="2 3">
    <name type="scientific">Cymbomonas tetramitiformis</name>
    <dbReference type="NCBI Taxonomy" id="36881"/>
    <lineage>
        <taxon>Eukaryota</taxon>
        <taxon>Viridiplantae</taxon>
        <taxon>Chlorophyta</taxon>
        <taxon>Pyramimonadophyceae</taxon>
        <taxon>Pyramimonadales</taxon>
        <taxon>Pyramimonadaceae</taxon>
        <taxon>Cymbomonas</taxon>
    </lineage>
</organism>
<gene>
    <name evidence="2" type="ORF">CYMTET_6068</name>
</gene>
<protein>
    <submittedName>
        <fullName evidence="2">Uncharacterized protein</fullName>
    </submittedName>
</protein>
<dbReference type="InterPro" id="IPR043502">
    <property type="entry name" value="DNA/RNA_pol_sf"/>
</dbReference>
<feature type="compositionally biased region" description="Basic and acidic residues" evidence="1">
    <location>
        <begin position="140"/>
        <end position="156"/>
    </location>
</feature>
<name>A0AAE0GXW2_9CHLO</name>
<dbReference type="Pfam" id="PF05869">
    <property type="entry name" value="Dam"/>
    <property type="match status" value="1"/>
</dbReference>
<evidence type="ECO:0000313" key="2">
    <source>
        <dbReference type="EMBL" id="KAK3286374.1"/>
    </source>
</evidence>
<dbReference type="GO" id="GO:0009007">
    <property type="term" value="F:site-specific DNA-methyltransferase (adenine-specific) activity"/>
    <property type="evidence" value="ECO:0007669"/>
    <property type="project" value="InterPro"/>
</dbReference>
<dbReference type="SUPFAM" id="SSF56672">
    <property type="entry name" value="DNA/RNA polymerases"/>
    <property type="match status" value="1"/>
</dbReference>
<evidence type="ECO:0000313" key="3">
    <source>
        <dbReference type="Proteomes" id="UP001190700"/>
    </source>
</evidence>
<reference evidence="2 3" key="1">
    <citation type="journal article" date="2015" name="Genome Biol. Evol.">
        <title>Comparative Genomics of a Bacterivorous Green Alga Reveals Evolutionary Causalities and Consequences of Phago-Mixotrophic Mode of Nutrition.</title>
        <authorList>
            <person name="Burns J.A."/>
            <person name="Paasch A."/>
            <person name="Narechania A."/>
            <person name="Kim E."/>
        </authorList>
    </citation>
    <scope>NUCLEOTIDE SEQUENCE [LARGE SCALE GENOMIC DNA]</scope>
    <source>
        <strain evidence="2 3">PLY_AMNH</strain>
    </source>
</reference>
<feature type="region of interest" description="Disordered" evidence="1">
    <location>
        <begin position="548"/>
        <end position="574"/>
    </location>
</feature>
<dbReference type="InterPro" id="IPR052055">
    <property type="entry name" value="Hepadnavirus_pol/RT"/>
</dbReference>
<feature type="compositionally biased region" description="Acidic residues" evidence="1">
    <location>
        <begin position="118"/>
        <end position="139"/>
    </location>
</feature>
<proteinExistence type="predicted"/>
<comment type="caution">
    <text evidence="2">The sequence shown here is derived from an EMBL/GenBank/DDBJ whole genome shotgun (WGS) entry which is preliminary data.</text>
</comment>
<sequence length="1108" mass="124740">MPLTIDVNTLLEPVGKLSRFKLGSTAAALQHQKLILEGVKPILPWFRALSQGRQEAMLKVVVENTALLFKANGQRLLLGVTVAIPPQNATAVQAGVIRKCFLAVGRVLVAADKLATSWDEEDEKDEDMEEEDDDEEEERDSPPKRRRPTPEPMDRGHRSKKKKKKGMLPPSVRRRAKAVAATRKAYRATMLLAKALEAVPRAFGDELEWDIRPGACPAVAAASDSLDDVSTLEDLEEATSCTTEQLEAYTTFLRGSAVLWHAHLRKCPGVKVESLPDPRKEDWLNAVSNVAKGLFADHPVDVVCGGPTNDSIGKQPAVMKAADNAFHGDFYAAEGVKHASGAIGNPSVQPGPLQGLNLALPQPVEAAQPEYREMFQTQDGRVLTRPPKQYTKEEFSYRLLHFAREMPDGYEREVHYYHMYVLDLFARMDSHDVKCVAEYDKYIRQRMASGFILSWNPDMLQATWTRFVTARKESGLETTKSTSKVRDTGASSSPQSTSKIFSCFPWNAGKCSKKNCKFPHVCSSCGSSDHKKKDKACAGDIEHRGLDDRIRTSEVEASPRRERSREREPTRDASWGVPVTELQADTRVSAEERVDRWAMVFGRDQCADALRVAPIPEEFVCATHGVGVVDKDHSNFEKVRVVHNYSENLSSVNSATDIPQQKWQSVTDALALGFSATVGFLDDFWVCAPWEEAQQALLLLQDLLEFLGLPVAWDKCEGPVCDVIFLGVRICTDEDGEGRVSASLPTHKNGGFLDGKYFAVSWPELLAGPQQDFYPFKDRASSQINYLELFSVYWGLSLWGEELRGLTVVLITDDTPSKGMLEKWRCTPDFRKLLRKIFKQCVQFDVRFIVEWAPSKENQFADALSRKEMQLFFELYKDWQAASIWRQDRDDWKLFAEVFDRPDFRFGPFSVDACSDAFGANKETLECWTVRQDCTTQDWAGHTVWCNPPFSRILAILLHFLECKKRQNVGTSACFVILVWPTADFYKFIVARFSVFFPVERKANITAKKQGAFSRSGVMLRRSVRFVGKDQMEVVATASKTNQFAEREHKVLFKTVKYTAFCAVTFTRKAFAANMLPVDEYHEMSLEQRLAIPKLVSESMAAAVEAKC</sequence>
<dbReference type="EMBL" id="LGRX02001298">
    <property type="protein sequence ID" value="KAK3286374.1"/>
    <property type="molecule type" value="Genomic_DNA"/>
</dbReference>
<dbReference type="CDD" id="cd09275">
    <property type="entry name" value="RNase_HI_RT_DIRS1"/>
    <property type="match status" value="1"/>
</dbReference>
<feature type="compositionally biased region" description="Basic residues" evidence="1">
    <location>
        <begin position="157"/>
        <end position="174"/>
    </location>
</feature>
<evidence type="ECO:0000256" key="1">
    <source>
        <dbReference type="SAM" id="MobiDB-lite"/>
    </source>
</evidence>
<dbReference type="GO" id="GO:0009307">
    <property type="term" value="P:DNA restriction-modification system"/>
    <property type="evidence" value="ECO:0007669"/>
    <property type="project" value="InterPro"/>
</dbReference>
<dbReference type="Proteomes" id="UP001190700">
    <property type="component" value="Unassembled WGS sequence"/>
</dbReference>
<feature type="region of interest" description="Disordered" evidence="1">
    <location>
        <begin position="475"/>
        <end position="497"/>
    </location>
</feature>
<keyword evidence="3" id="KW-1185">Reference proteome</keyword>
<dbReference type="PANTHER" id="PTHR33050:SF7">
    <property type="entry name" value="RIBONUCLEASE H"/>
    <property type="match status" value="1"/>
</dbReference>
<feature type="region of interest" description="Disordered" evidence="1">
    <location>
        <begin position="118"/>
        <end position="174"/>
    </location>
</feature>
<dbReference type="InterPro" id="IPR008593">
    <property type="entry name" value="Dam_MeTrfase"/>
</dbReference>
<dbReference type="AlphaFoldDB" id="A0AAE0GXW2"/>
<dbReference type="PANTHER" id="PTHR33050">
    <property type="entry name" value="REVERSE TRANSCRIPTASE DOMAIN-CONTAINING PROTEIN"/>
    <property type="match status" value="1"/>
</dbReference>
<feature type="compositionally biased region" description="Basic and acidic residues" evidence="1">
    <location>
        <begin position="548"/>
        <end position="571"/>
    </location>
</feature>